<dbReference type="AlphaFoldDB" id="A0AAV3ABD2"/>
<accession>A0AAV3ABD2</accession>
<dbReference type="EMBL" id="DYDO01000005">
    <property type="protein sequence ID" value="DBA23889.1"/>
    <property type="molecule type" value="Genomic_DNA"/>
</dbReference>
<name>A0AAV3ABD2_PYXAD</name>
<gene>
    <name evidence="1" type="ORF">GDO54_011604</name>
</gene>
<dbReference type="Proteomes" id="UP001181693">
    <property type="component" value="Unassembled WGS sequence"/>
</dbReference>
<reference evidence="1" key="1">
    <citation type="thesis" date="2020" institute="ProQuest LLC" country="789 East Eisenhower Parkway, Ann Arbor, MI, USA">
        <title>Comparative Genomics and Chromosome Evolution.</title>
        <authorList>
            <person name="Mudd A.B."/>
        </authorList>
    </citation>
    <scope>NUCLEOTIDE SEQUENCE</scope>
    <source>
        <strain evidence="1">1538</strain>
        <tissue evidence="1">Blood</tissue>
    </source>
</reference>
<keyword evidence="2" id="KW-1185">Reference proteome</keyword>
<sequence>MTSFVFGLMHRQSFLGFIPSSAFPMTYVRSHMLLRQLVEVNEPLHNAPPCALLCIVAAGLQGVDCLGMSGVITALQHRSYSLKCMSCLGYALWSLQCIAHDDALHQALGCQLQ</sequence>
<proteinExistence type="predicted"/>
<protein>
    <submittedName>
        <fullName evidence="1">Uncharacterized protein</fullName>
    </submittedName>
</protein>
<evidence type="ECO:0000313" key="2">
    <source>
        <dbReference type="Proteomes" id="UP001181693"/>
    </source>
</evidence>
<comment type="caution">
    <text evidence="1">The sequence shown here is derived from an EMBL/GenBank/DDBJ whole genome shotgun (WGS) entry which is preliminary data.</text>
</comment>
<evidence type="ECO:0000313" key="1">
    <source>
        <dbReference type="EMBL" id="DBA23889.1"/>
    </source>
</evidence>
<organism evidence="1 2">
    <name type="scientific">Pyxicephalus adspersus</name>
    <name type="common">African bullfrog</name>
    <dbReference type="NCBI Taxonomy" id="30357"/>
    <lineage>
        <taxon>Eukaryota</taxon>
        <taxon>Metazoa</taxon>
        <taxon>Chordata</taxon>
        <taxon>Craniata</taxon>
        <taxon>Vertebrata</taxon>
        <taxon>Euteleostomi</taxon>
        <taxon>Amphibia</taxon>
        <taxon>Batrachia</taxon>
        <taxon>Anura</taxon>
        <taxon>Neobatrachia</taxon>
        <taxon>Ranoidea</taxon>
        <taxon>Pyxicephalidae</taxon>
        <taxon>Pyxicephalinae</taxon>
        <taxon>Pyxicephalus</taxon>
    </lineage>
</organism>